<evidence type="ECO:0000259" key="10">
    <source>
        <dbReference type="PROSITE" id="PS51760"/>
    </source>
</evidence>
<proteinExistence type="inferred from homology"/>
<dbReference type="PROSITE" id="PS51760">
    <property type="entry name" value="GH10_2"/>
    <property type="match status" value="1"/>
</dbReference>
<keyword evidence="5" id="KW-0732">Signal</keyword>
<name>A0A415RXT5_9BACE</name>
<dbReference type="InterPro" id="IPR001000">
    <property type="entry name" value="GH10_dom"/>
</dbReference>
<dbReference type="Pfam" id="PF00331">
    <property type="entry name" value="Glyco_hydro_10"/>
    <property type="match status" value="1"/>
</dbReference>
<keyword evidence="4" id="KW-0858">Xylan degradation</keyword>
<keyword evidence="7" id="KW-0119">Carbohydrate metabolism</keyword>
<dbReference type="GO" id="GO:0031176">
    <property type="term" value="F:endo-1,4-beta-xylanase activity"/>
    <property type="evidence" value="ECO:0007669"/>
    <property type="project" value="UniProtKB-EC"/>
</dbReference>
<dbReference type="SMART" id="SM00633">
    <property type="entry name" value="Glyco_10"/>
    <property type="match status" value="1"/>
</dbReference>
<dbReference type="InterPro" id="IPR017853">
    <property type="entry name" value="GH"/>
</dbReference>
<dbReference type="Gene3D" id="3.20.20.80">
    <property type="entry name" value="Glycosidases"/>
    <property type="match status" value="1"/>
</dbReference>
<dbReference type="AlphaFoldDB" id="A0A415RXT5"/>
<comment type="similarity">
    <text evidence="2">Belongs to the glycosyl hydrolase 10 (cellulase F) family.</text>
</comment>
<evidence type="ECO:0000313" key="12">
    <source>
        <dbReference type="Proteomes" id="UP000679226"/>
    </source>
</evidence>
<gene>
    <name evidence="11" type="primary">xynA</name>
    <name evidence="11" type="ORF">INE88_00667</name>
</gene>
<comment type="catalytic activity">
    <reaction evidence="1">
        <text>Endohydrolysis of (1-&gt;4)-beta-D-xylosidic linkages in xylans.</text>
        <dbReference type="EC" id="3.2.1.8"/>
    </reaction>
</comment>
<evidence type="ECO:0000256" key="8">
    <source>
        <dbReference type="ARBA" id="ARBA00023295"/>
    </source>
</evidence>
<evidence type="ECO:0000256" key="5">
    <source>
        <dbReference type="ARBA" id="ARBA00022729"/>
    </source>
</evidence>
<dbReference type="EC" id="3.2.1.8" evidence="3"/>
<keyword evidence="6 11" id="KW-0378">Hydrolase</keyword>
<dbReference type="EMBL" id="CP072227">
    <property type="protein sequence ID" value="QUT43884.1"/>
    <property type="molecule type" value="Genomic_DNA"/>
</dbReference>
<protein>
    <recommendedName>
        <fullName evidence="3">endo-1,4-beta-xylanase</fullName>
        <ecNumber evidence="3">3.2.1.8</ecNumber>
    </recommendedName>
</protein>
<evidence type="ECO:0000256" key="3">
    <source>
        <dbReference type="ARBA" id="ARBA00012590"/>
    </source>
</evidence>
<accession>A0A415RXT5</accession>
<organism evidence="11 12">
    <name type="scientific">Bacteroides eggerthii</name>
    <dbReference type="NCBI Taxonomy" id="28111"/>
    <lineage>
        <taxon>Bacteria</taxon>
        <taxon>Pseudomonadati</taxon>
        <taxon>Bacteroidota</taxon>
        <taxon>Bacteroidia</taxon>
        <taxon>Bacteroidales</taxon>
        <taxon>Bacteroidaceae</taxon>
        <taxon>Bacteroides</taxon>
    </lineage>
</organism>
<dbReference type="Proteomes" id="UP000679226">
    <property type="component" value="Chromosome"/>
</dbReference>
<dbReference type="GO" id="GO:0045493">
    <property type="term" value="P:xylan catabolic process"/>
    <property type="evidence" value="ECO:0007669"/>
    <property type="project" value="UniProtKB-KW"/>
</dbReference>
<evidence type="ECO:0000256" key="6">
    <source>
        <dbReference type="ARBA" id="ARBA00022801"/>
    </source>
</evidence>
<dbReference type="KEGG" id="beg:INE88_00667"/>
<dbReference type="PANTHER" id="PTHR31490">
    <property type="entry name" value="GLYCOSYL HYDROLASE"/>
    <property type="match status" value="1"/>
</dbReference>
<sequence>MIVMKNTLLHYVFILMFTLLFPQVDCSAGISEVGPVKPLVNKDENLLELTFREIIEKYYSDKFYLGIANHAKSLGQLSTEIADREFNYITPSNDFKQSYIHPTFTSWRWDNPDAYLLHAKEKGQLLRIHGPISPQCSKWVKEDKRTSKELVKMLEEYMTQLCVRYGNQPNVRWMDVVNETIAKENVNDPVFGPQKRGEWFAARQGTDKWENPWTIIGYDETSDIRTPLYIDMAFALSNKYAPGVKQIINQHGNFEEVVWEQMKKLVKYLRGKGRRVDGIGWQAHIDTGWEKTEGNVKRLDDFITWCHANNLEFHITEMNVWIKDLETTSEAQQAETFATVIETVLKHYKQGKVGVNFWNVRDEDTANSAWNGCIWRNDGTPRPAYNRIKEVLIRYIEKK</sequence>
<reference evidence="11" key="1">
    <citation type="journal article" date="2021" name="PLoS Genet.">
        <title>Mobile Type VI secretion system loci of the gut Bacteroidales display extensive intra-ecosystem transfer, multi-species spread and geographical clustering.</title>
        <authorList>
            <person name="Garcia-Bayona L."/>
            <person name="Coyne M.J."/>
            <person name="Comstock L.E."/>
        </authorList>
    </citation>
    <scope>NUCLEOTIDE SEQUENCE</scope>
    <source>
        <strain evidence="11">CL11T00C20</strain>
    </source>
</reference>
<feature type="domain" description="GH10" evidence="10">
    <location>
        <begin position="48"/>
        <end position="391"/>
    </location>
</feature>
<dbReference type="InterPro" id="IPR044846">
    <property type="entry name" value="GH10"/>
</dbReference>
<evidence type="ECO:0000256" key="1">
    <source>
        <dbReference type="ARBA" id="ARBA00000681"/>
    </source>
</evidence>
<evidence type="ECO:0000256" key="4">
    <source>
        <dbReference type="ARBA" id="ARBA00022651"/>
    </source>
</evidence>
<evidence type="ECO:0000313" key="11">
    <source>
        <dbReference type="EMBL" id="QUT43884.1"/>
    </source>
</evidence>
<evidence type="ECO:0000256" key="2">
    <source>
        <dbReference type="ARBA" id="ARBA00007495"/>
    </source>
</evidence>
<evidence type="ECO:0000256" key="9">
    <source>
        <dbReference type="ARBA" id="ARBA00023326"/>
    </source>
</evidence>
<dbReference type="PANTHER" id="PTHR31490:SF88">
    <property type="entry name" value="BETA-XYLANASE"/>
    <property type="match status" value="1"/>
</dbReference>
<evidence type="ECO:0000256" key="7">
    <source>
        <dbReference type="ARBA" id="ARBA00023277"/>
    </source>
</evidence>
<keyword evidence="9" id="KW-0624">Polysaccharide degradation</keyword>
<dbReference type="SUPFAM" id="SSF51445">
    <property type="entry name" value="(Trans)glycosidases"/>
    <property type="match status" value="1"/>
</dbReference>
<keyword evidence="8 11" id="KW-0326">Glycosidase</keyword>